<accession>A0A183BT61</accession>
<dbReference type="Proteomes" id="UP000050741">
    <property type="component" value="Unassembled WGS sequence"/>
</dbReference>
<name>A0A183BT61_GLOPA</name>
<dbReference type="AlphaFoldDB" id="A0A183BT61"/>
<reference evidence="3" key="3">
    <citation type="submission" date="2016-06" db="UniProtKB">
        <authorList>
            <consortium name="WormBaseParasite"/>
        </authorList>
    </citation>
    <scope>IDENTIFICATION</scope>
</reference>
<feature type="region of interest" description="Disordered" evidence="1">
    <location>
        <begin position="257"/>
        <end position="300"/>
    </location>
</feature>
<sequence>MGGIPISDFPISDFFGQKNPINVDDDDDASGWRSAVTQPKRTYTSVGPYIVESSSNYTNYQVYDPPALPTNGFSIGNWNPPPQTQTPNFVRTNSLPSNFNTPPNVSQNPSSGRNNSNTGSANTGRAFQRFNSFNSGSQTPSATISGLPRPNAPVPDTTNSLPSNFNTPPNVSHGRNNSNTGSANTGRAFQRFNSLPRLIAPVPGSTNNLTSIFDTPPNVSQNPSIGKNSANTRMSYLILFINFFLHAYVFGGGKSKYREEQQKKKPMVSGDEQSHMSKQYEEQRNGTLIDNSSEAVRRDG</sequence>
<evidence type="ECO:0000313" key="3">
    <source>
        <dbReference type="WBParaSite" id="GPLIN_000379700"/>
    </source>
</evidence>
<reference evidence="2" key="2">
    <citation type="submission" date="2014-05" db="EMBL/GenBank/DDBJ databases">
        <title>The genome and life-stage specific transcriptomes of Globodera pallida elucidate key aspects of plant parasitism by a cyst nematode.</title>
        <authorList>
            <person name="Cotton J.A."/>
            <person name="Lilley C.J."/>
            <person name="Jones L.M."/>
            <person name="Kikuchi T."/>
            <person name="Reid A.J."/>
            <person name="Thorpe P."/>
            <person name="Tsai I.J."/>
            <person name="Beasley H."/>
            <person name="Blok V."/>
            <person name="Cock P.J.A."/>
            <person name="Van den Akker S.E."/>
            <person name="Holroyd N."/>
            <person name="Hunt M."/>
            <person name="Mantelin S."/>
            <person name="Naghra H."/>
            <person name="Pain A."/>
            <person name="Palomares-Rius J.E."/>
            <person name="Zarowiecki M."/>
            <person name="Berriman M."/>
            <person name="Jones J.T."/>
            <person name="Urwin P.E."/>
        </authorList>
    </citation>
    <scope>NUCLEOTIDE SEQUENCE [LARGE SCALE GENOMIC DNA]</scope>
    <source>
        <strain evidence="2">Lindley</strain>
    </source>
</reference>
<feature type="compositionally biased region" description="Polar residues" evidence="1">
    <location>
        <begin position="156"/>
        <end position="186"/>
    </location>
</feature>
<dbReference type="WBParaSite" id="GPLIN_000379700">
    <property type="protein sequence ID" value="GPLIN_000379700"/>
    <property type="gene ID" value="GPLIN_000379700"/>
</dbReference>
<feature type="compositionally biased region" description="Polar residues" evidence="1">
    <location>
        <begin position="285"/>
        <end position="294"/>
    </location>
</feature>
<feature type="compositionally biased region" description="Basic and acidic residues" evidence="1">
    <location>
        <begin position="272"/>
        <end position="284"/>
    </location>
</feature>
<reference evidence="2" key="1">
    <citation type="submission" date="2013-12" db="EMBL/GenBank/DDBJ databases">
        <authorList>
            <person name="Aslett M."/>
        </authorList>
    </citation>
    <scope>NUCLEOTIDE SEQUENCE [LARGE SCALE GENOMIC DNA]</scope>
    <source>
        <strain evidence="2">Lindley</strain>
    </source>
</reference>
<feature type="region of interest" description="Disordered" evidence="1">
    <location>
        <begin position="73"/>
        <end position="186"/>
    </location>
</feature>
<proteinExistence type="predicted"/>
<evidence type="ECO:0000256" key="1">
    <source>
        <dbReference type="SAM" id="MobiDB-lite"/>
    </source>
</evidence>
<protein>
    <submittedName>
        <fullName evidence="3">Uncharacterized protein</fullName>
    </submittedName>
</protein>
<keyword evidence="2" id="KW-1185">Reference proteome</keyword>
<organism evidence="2 3">
    <name type="scientific">Globodera pallida</name>
    <name type="common">Potato cyst nematode worm</name>
    <name type="synonym">Heterodera pallida</name>
    <dbReference type="NCBI Taxonomy" id="36090"/>
    <lineage>
        <taxon>Eukaryota</taxon>
        <taxon>Metazoa</taxon>
        <taxon>Ecdysozoa</taxon>
        <taxon>Nematoda</taxon>
        <taxon>Chromadorea</taxon>
        <taxon>Rhabditida</taxon>
        <taxon>Tylenchina</taxon>
        <taxon>Tylenchomorpha</taxon>
        <taxon>Tylenchoidea</taxon>
        <taxon>Heteroderidae</taxon>
        <taxon>Heteroderinae</taxon>
        <taxon>Globodera</taxon>
    </lineage>
</organism>
<evidence type="ECO:0000313" key="2">
    <source>
        <dbReference type="Proteomes" id="UP000050741"/>
    </source>
</evidence>
<feature type="compositionally biased region" description="Polar residues" evidence="1">
    <location>
        <begin position="89"/>
        <end position="144"/>
    </location>
</feature>